<dbReference type="RefSeq" id="WP_188418033.1">
    <property type="nucleotide sequence ID" value="NZ_BMDO01000009.1"/>
</dbReference>
<evidence type="ECO:0000313" key="4">
    <source>
        <dbReference type="Proteomes" id="UP000662074"/>
    </source>
</evidence>
<gene>
    <name evidence="3" type="ORF">GCM10011425_31380</name>
</gene>
<dbReference type="Proteomes" id="UP000662074">
    <property type="component" value="Unassembled WGS sequence"/>
</dbReference>
<feature type="signal peptide" evidence="1">
    <location>
        <begin position="1"/>
        <end position="21"/>
    </location>
</feature>
<dbReference type="EMBL" id="BMDO01000009">
    <property type="protein sequence ID" value="GGI51926.1"/>
    <property type="molecule type" value="Genomic_DNA"/>
</dbReference>
<dbReference type="InterPro" id="IPR003141">
    <property type="entry name" value="Pol/His_phosphatase_N"/>
</dbReference>
<dbReference type="SMART" id="SM00481">
    <property type="entry name" value="POLIIIAc"/>
    <property type="match status" value="1"/>
</dbReference>
<proteinExistence type="predicted"/>
<dbReference type="GO" id="GO:0004534">
    <property type="term" value="F:5'-3' RNA exonuclease activity"/>
    <property type="evidence" value="ECO:0007669"/>
    <property type="project" value="TreeGrafter"/>
</dbReference>
<keyword evidence="4" id="KW-1185">Reference proteome</keyword>
<accession>A0A917JD75</accession>
<dbReference type="Gene3D" id="3.20.20.140">
    <property type="entry name" value="Metal-dependent hydrolases"/>
    <property type="match status" value="1"/>
</dbReference>
<dbReference type="PANTHER" id="PTHR42924:SF3">
    <property type="entry name" value="POLYMERASE_HISTIDINOL PHOSPHATASE N-TERMINAL DOMAIN-CONTAINING PROTEIN"/>
    <property type="match status" value="1"/>
</dbReference>
<dbReference type="InterPro" id="IPR052018">
    <property type="entry name" value="PHP_domain"/>
</dbReference>
<keyword evidence="1" id="KW-0732">Signal</keyword>
<reference evidence="3" key="2">
    <citation type="submission" date="2020-09" db="EMBL/GenBank/DDBJ databases">
        <authorList>
            <person name="Sun Q."/>
            <person name="Sedlacek I."/>
        </authorList>
    </citation>
    <scope>NUCLEOTIDE SEQUENCE</scope>
    <source>
        <strain evidence="3">CCM 8711</strain>
    </source>
</reference>
<sequence length="470" mass="52500">MKFSYITSFILLILNCFSALGQKADTVLKSGHIDSTQIFKLFYVPVNVPAGITEIKVKEQYSNEGKNVLNMGIYAPGDYSIGKTVNFRGWSGGAKNEFFINEADASTGYIPGKITPGIWHVLIYSSTIIKAGLDWKLEISLSKTQPKKPFIIKPAKKIINQITGWYSGDLHMHTLHSDGKRTQQELVDEAVSKKLDYIISTEHNTNSANLKWGYYDPNNLLVINGEEITTTAFGHWNALGLKTKTLIDWRYTPTDKVIQRYINMVHNDGGLCIINHPFYTKDLSNGFKFDPLLFDGIEIWNGNWDFMDAKALKWWQQLLKQGNHLLAIGASDTHKATGSENNLGNPSTIVYAEGLSKEAILNGLRNRTTYISSLGKIDLIFNAQTSNGKATIGETLKVKPAGEVSANLVLKPLPNAVVTLIGEQGPLFTVKADREQYQWTIPAASTKFIRIEVRDAKDQMLILTNPIWLK</sequence>
<evidence type="ECO:0000259" key="2">
    <source>
        <dbReference type="SMART" id="SM00481"/>
    </source>
</evidence>
<name>A0A917JD75_9SPHI</name>
<reference evidence="3" key="1">
    <citation type="journal article" date="2014" name="Int. J. Syst. Evol. Microbiol.">
        <title>Complete genome sequence of Corynebacterium casei LMG S-19264T (=DSM 44701T), isolated from a smear-ripened cheese.</title>
        <authorList>
            <consortium name="US DOE Joint Genome Institute (JGI-PGF)"/>
            <person name="Walter F."/>
            <person name="Albersmeier A."/>
            <person name="Kalinowski J."/>
            <person name="Ruckert C."/>
        </authorList>
    </citation>
    <scope>NUCLEOTIDE SEQUENCE</scope>
    <source>
        <strain evidence="3">CCM 8711</strain>
    </source>
</reference>
<comment type="caution">
    <text evidence="3">The sequence shown here is derived from an EMBL/GenBank/DDBJ whole genome shotgun (WGS) entry which is preliminary data.</text>
</comment>
<evidence type="ECO:0000256" key="1">
    <source>
        <dbReference type="SAM" id="SignalP"/>
    </source>
</evidence>
<evidence type="ECO:0000313" key="3">
    <source>
        <dbReference type="EMBL" id="GGI51926.1"/>
    </source>
</evidence>
<dbReference type="PANTHER" id="PTHR42924">
    <property type="entry name" value="EXONUCLEASE"/>
    <property type="match status" value="1"/>
</dbReference>
<dbReference type="NCBIfam" id="NF038032">
    <property type="entry name" value="CehA_McbA_metalo"/>
    <property type="match status" value="1"/>
</dbReference>
<dbReference type="AlphaFoldDB" id="A0A917JD75"/>
<dbReference type="SUPFAM" id="SSF89550">
    <property type="entry name" value="PHP domain-like"/>
    <property type="match status" value="1"/>
</dbReference>
<organism evidence="3 4">
    <name type="scientific">Mucilaginibacter galii</name>
    <dbReference type="NCBI Taxonomy" id="2005073"/>
    <lineage>
        <taxon>Bacteria</taxon>
        <taxon>Pseudomonadati</taxon>
        <taxon>Bacteroidota</taxon>
        <taxon>Sphingobacteriia</taxon>
        <taxon>Sphingobacteriales</taxon>
        <taxon>Sphingobacteriaceae</taxon>
        <taxon>Mucilaginibacter</taxon>
    </lineage>
</organism>
<feature type="domain" description="Polymerase/histidinol phosphatase N-terminal" evidence="2">
    <location>
        <begin position="168"/>
        <end position="232"/>
    </location>
</feature>
<feature type="chain" id="PRO_5037525368" evidence="1">
    <location>
        <begin position="22"/>
        <end position="470"/>
    </location>
</feature>
<dbReference type="GO" id="GO:0035312">
    <property type="term" value="F:5'-3' DNA exonuclease activity"/>
    <property type="evidence" value="ECO:0007669"/>
    <property type="project" value="TreeGrafter"/>
</dbReference>
<dbReference type="InterPro" id="IPR016195">
    <property type="entry name" value="Pol/histidinol_Pase-like"/>
</dbReference>
<protein>
    <submittedName>
        <fullName evidence="3">Phosphoesterase</fullName>
    </submittedName>
</protein>